<organism evidence="1 2">
    <name type="scientific">Schizopora paradoxa</name>
    <dbReference type="NCBI Taxonomy" id="27342"/>
    <lineage>
        <taxon>Eukaryota</taxon>
        <taxon>Fungi</taxon>
        <taxon>Dikarya</taxon>
        <taxon>Basidiomycota</taxon>
        <taxon>Agaricomycotina</taxon>
        <taxon>Agaricomycetes</taxon>
        <taxon>Hymenochaetales</taxon>
        <taxon>Schizoporaceae</taxon>
        <taxon>Schizopora</taxon>
    </lineage>
</organism>
<dbReference type="EMBL" id="KQ085946">
    <property type="protein sequence ID" value="KLO14235.1"/>
    <property type="molecule type" value="Genomic_DNA"/>
</dbReference>
<evidence type="ECO:0000313" key="1">
    <source>
        <dbReference type="EMBL" id="KLO14235.1"/>
    </source>
</evidence>
<name>A0A0H2RQI7_9AGAM</name>
<dbReference type="AlphaFoldDB" id="A0A0H2RQI7"/>
<evidence type="ECO:0008006" key="3">
    <source>
        <dbReference type="Google" id="ProtNLM"/>
    </source>
</evidence>
<protein>
    <recommendedName>
        <fullName evidence="3">F-box domain-containing protein</fullName>
    </recommendedName>
</protein>
<evidence type="ECO:0000313" key="2">
    <source>
        <dbReference type="Proteomes" id="UP000053477"/>
    </source>
</evidence>
<dbReference type="OrthoDB" id="3231847at2759"/>
<dbReference type="InParanoid" id="A0A0H2RQI7"/>
<dbReference type="Proteomes" id="UP000053477">
    <property type="component" value="Unassembled WGS sequence"/>
</dbReference>
<reference evidence="1 2" key="1">
    <citation type="submission" date="2015-04" db="EMBL/GenBank/DDBJ databases">
        <title>Complete genome sequence of Schizopora paradoxa KUC8140, a cosmopolitan wood degrader in East Asia.</title>
        <authorList>
            <consortium name="DOE Joint Genome Institute"/>
            <person name="Min B."/>
            <person name="Park H."/>
            <person name="Jang Y."/>
            <person name="Kim J.-J."/>
            <person name="Kim K.H."/>
            <person name="Pangilinan J."/>
            <person name="Lipzen A."/>
            <person name="Riley R."/>
            <person name="Grigoriev I.V."/>
            <person name="Spatafora J.W."/>
            <person name="Choi I.-G."/>
        </authorList>
    </citation>
    <scope>NUCLEOTIDE SEQUENCE [LARGE SCALE GENOMIC DNA]</scope>
    <source>
        <strain evidence="1 2">KUC8140</strain>
    </source>
</reference>
<proteinExistence type="predicted"/>
<sequence>MSVPTTSNAVTTSTSRFAIETYYDILNYVDCKHELARLARTAPVLQRPAESRLYRTIALHGERDLNVFRTLLLNTNASRIGGFVKEFTYDEMDQTGRTLESEGNDLELSFISDVLGRLKALNKLCIHMEDAARWRTSRILNSLESGTLTVLRCSVDFDAPFVAFLRRQTHMQELHVECLSPEYTTHYLICNQRRFLPNLHALRTNSHNLALALLPGRPISHIWITEVKSFSSNATHCPLYSTAALRPIIGRPREAQDPQQSVISPESDTTTRETYWSDVFHEYATVLLPFHTSFEARTRSVRLEFEEISQANMAEVLKNFAKYLGTTIRTLGFLNSAAVEELTNWSDKDNVEMFNLLHTVVLAFTPSLAEVERLAKSPALPALRNVACYGFSRTFEYLCIPVNDAGQALALTSLKPEIVGSSPKRDASGWTHRTGDVEWATNLTGRMRATPVHDPDYRLWLDA</sequence>
<gene>
    <name evidence="1" type="ORF">SCHPADRAFT_996700</name>
</gene>
<accession>A0A0H2RQI7</accession>
<keyword evidence="2" id="KW-1185">Reference proteome</keyword>